<keyword evidence="12" id="KW-0131">Cell cycle</keyword>
<dbReference type="GO" id="GO:0003677">
    <property type="term" value="F:DNA binding"/>
    <property type="evidence" value="ECO:0007669"/>
    <property type="project" value="UniProtKB-KW"/>
</dbReference>
<evidence type="ECO:0000256" key="3">
    <source>
        <dbReference type="ARBA" id="ARBA00022475"/>
    </source>
</evidence>
<comment type="similarity">
    <text evidence="2">Belongs to the FtsK/SpoIIIE/SftA family.</text>
</comment>
<evidence type="ECO:0000256" key="6">
    <source>
        <dbReference type="ARBA" id="ARBA00022741"/>
    </source>
</evidence>
<dbReference type="Pfam" id="PF13491">
    <property type="entry name" value="FtsK_4TM"/>
    <property type="match status" value="1"/>
</dbReference>
<dbReference type="InterPro" id="IPR027417">
    <property type="entry name" value="P-loop_NTPase"/>
</dbReference>
<dbReference type="PANTHER" id="PTHR22683">
    <property type="entry name" value="SPORULATION PROTEIN RELATED"/>
    <property type="match status" value="1"/>
</dbReference>
<keyword evidence="7" id="KW-0159">Chromosome partition</keyword>
<evidence type="ECO:0000256" key="8">
    <source>
        <dbReference type="ARBA" id="ARBA00022840"/>
    </source>
</evidence>
<dbReference type="OrthoDB" id="9807790at2"/>
<dbReference type="GO" id="GO:0007059">
    <property type="term" value="P:chromosome segregation"/>
    <property type="evidence" value="ECO:0007669"/>
    <property type="project" value="UniProtKB-KW"/>
</dbReference>
<feature type="transmembrane region" description="Helical" evidence="16">
    <location>
        <begin position="162"/>
        <end position="184"/>
    </location>
</feature>
<evidence type="ECO:0000256" key="15">
    <source>
        <dbReference type="SAM" id="MobiDB-lite"/>
    </source>
</evidence>
<gene>
    <name evidence="18" type="ORF">LY28_00499</name>
</gene>
<evidence type="ECO:0000313" key="19">
    <source>
        <dbReference type="Proteomes" id="UP000248132"/>
    </source>
</evidence>
<evidence type="ECO:0000256" key="12">
    <source>
        <dbReference type="ARBA" id="ARBA00023306"/>
    </source>
</evidence>
<dbReference type="GO" id="GO:0005886">
    <property type="term" value="C:plasma membrane"/>
    <property type="evidence" value="ECO:0007669"/>
    <property type="project" value="UniProtKB-SubCell"/>
</dbReference>
<dbReference type="InterPro" id="IPR018541">
    <property type="entry name" value="Ftsk_gamma"/>
</dbReference>
<comment type="caution">
    <text evidence="18">The sequence shown here is derived from an EMBL/GenBank/DDBJ whole genome shotgun (WGS) entry which is preliminary data.</text>
</comment>
<feature type="transmembrane region" description="Helical" evidence="16">
    <location>
        <begin position="26"/>
        <end position="46"/>
    </location>
</feature>
<dbReference type="AlphaFoldDB" id="A0A318XP37"/>
<evidence type="ECO:0000256" key="14">
    <source>
        <dbReference type="PROSITE-ProRule" id="PRU00289"/>
    </source>
</evidence>
<dbReference type="SUPFAM" id="SSF46785">
    <property type="entry name" value="Winged helix' DNA-binding domain"/>
    <property type="match status" value="1"/>
</dbReference>
<feature type="domain" description="FtsK" evidence="17">
    <location>
        <begin position="515"/>
        <end position="706"/>
    </location>
</feature>
<dbReference type="PROSITE" id="PS50901">
    <property type="entry name" value="FTSK"/>
    <property type="match status" value="1"/>
</dbReference>
<keyword evidence="9 16" id="KW-1133">Transmembrane helix</keyword>
<dbReference type="Gene3D" id="3.40.50.300">
    <property type="entry name" value="P-loop containing nucleotide triphosphate hydrolases"/>
    <property type="match status" value="1"/>
</dbReference>
<evidence type="ECO:0000256" key="11">
    <source>
        <dbReference type="ARBA" id="ARBA00023136"/>
    </source>
</evidence>
<dbReference type="InterPro" id="IPR050206">
    <property type="entry name" value="FtsK/SpoIIIE/SftA"/>
</dbReference>
<dbReference type="GO" id="GO:0051301">
    <property type="term" value="P:cell division"/>
    <property type="evidence" value="ECO:0007669"/>
    <property type="project" value="UniProtKB-KW"/>
</dbReference>
<feature type="region of interest" description="Disordered" evidence="15">
    <location>
        <begin position="207"/>
        <end position="233"/>
    </location>
</feature>
<feature type="transmembrane region" description="Helical" evidence="16">
    <location>
        <begin position="135"/>
        <end position="155"/>
    </location>
</feature>
<dbReference type="SMART" id="SM00843">
    <property type="entry name" value="Ftsk_gamma"/>
    <property type="match status" value="1"/>
</dbReference>
<dbReference type="Gene3D" id="1.10.10.10">
    <property type="entry name" value="Winged helix-like DNA-binding domain superfamily/Winged helix DNA-binding domain"/>
    <property type="match status" value="1"/>
</dbReference>
<keyword evidence="10" id="KW-0238">DNA-binding</keyword>
<comment type="subcellular location">
    <subcellularLocation>
        <location evidence="1">Cell membrane</location>
        <topology evidence="1">Multi-pass membrane protein</topology>
    </subcellularLocation>
</comment>
<name>A0A318XP37_9FIRM</name>
<dbReference type="SUPFAM" id="SSF52540">
    <property type="entry name" value="P-loop containing nucleoside triphosphate hydrolases"/>
    <property type="match status" value="1"/>
</dbReference>
<evidence type="ECO:0000256" key="2">
    <source>
        <dbReference type="ARBA" id="ARBA00006474"/>
    </source>
</evidence>
<keyword evidence="6 14" id="KW-0547">Nucleotide-binding</keyword>
<evidence type="ECO:0000256" key="1">
    <source>
        <dbReference type="ARBA" id="ARBA00004651"/>
    </source>
</evidence>
<sequence length="865" mass="94697">MQVKKTQKKKKYKRVESGFSKYRNEIFGLILFAFGIISLFSFVFSNSMGVFGKGITNLLLGFLGLPAYICPLILIVYGVSMIFKKNSHIFELRIIYSGILVVLLSAFLQVAVFDYEEYAGRAFFSSLSNFYTEGAKHAGGGVLGGLISLPFLMTFQVLGTIIILTTISIIDIILLTNVSMAAFLRKVSACFSTRIRTSKENRRLKKAERLKELEEQNEAGDEETSDESSADKKKVINFKIERESRANKKPRRLGNNEAAEAGDDLPAEEEAGKFAKEAEAEAAQSNEQEEFTVSFTGFNELADELAMSDITNGNFINDENIDTYQCDIEKEEGADSSETAAVENTCGTEALAQTDNKGVQEDSEIIIPPVEVKPIIYNYPSIDLLDESKEDVTNIKALKNIALEGAKKLEDTLKSFGVEVRVINISRGPAVTRYELQPSPGVKVSKIVSLSDDIALNLAAAGVRIEAPIPGKAAVGIEVPNKEMSAVLLRDILESKDFINHPSKLAFSVGKDISGETVVADIGKMPHLLVAGATGSGKSVCINSLIMSILFKASPEEVKLLLVDPKVVELGIYNGIPHLLIPVVTDPKKAAGALNWAVQEMINRYKLFADKGVRDLKGYNAMLKANNEQGMLPQIVIIVDELADLMMAAPNDVEDAICRLAQMARAAGMHLVIATQRPSVDVITGVIKANIPSRISFAVSSQVDSRTILDMGGAEKLLGRGDMLFYPVGEPKPQRVKGSFVSDTEVERVVEYIKTQGYSLYDENIIEKINDSSVGSDTNSGDNDALLNQAIDMVVDAGQASVSLVQRKFKVGYSRAARIIDQMEARNIVGRFEGSKPRQVLISKQQWIEMQMGDKKDDKQGSQQQ</sequence>
<feature type="transmembrane region" description="Helical" evidence="16">
    <location>
        <begin position="94"/>
        <end position="115"/>
    </location>
</feature>
<dbReference type="InterPro" id="IPR036390">
    <property type="entry name" value="WH_DNA-bd_sf"/>
</dbReference>
<feature type="compositionally biased region" description="Acidic residues" evidence="15">
    <location>
        <begin position="215"/>
        <end position="228"/>
    </location>
</feature>
<keyword evidence="11 16" id="KW-0472">Membrane</keyword>
<dbReference type="InterPro" id="IPR041027">
    <property type="entry name" value="FtsK_alpha"/>
</dbReference>
<evidence type="ECO:0000256" key="13">
    <source>
        <dbReference type="ARBA" id="ARBA00024986"/>
    </source>
</evidence>
<reference evidence="18 19" key="1">
    <citation type="submission" date="2018-06" db="EMBL/GenBank/DDBJ databases">
        <title>Genomic Encyclopedia of Type Strains, Phase I: the one thousand microbial genomes (KMG-I) project.</title>
        <authorList>
            <person name="Kyrpides N."/>
        </authorList>
    </citation>
    <scope>NUCLEOTIDE SEQUENCE [LARGE SCALE GENOMIC DNA]</scope>
    <source>
        <strain evidence="18 19">DSM 19573</strain>
    </source>
</reference>
<dbReference type="InterPro" id="IPR025199">
    <property type="entry name" value="FtsK_4TM"/>
</dbReference>
<evidence type="ECO:0000259" key="17">
    <source>
        <dbReference type="PROSITE" id="PS50901"/>
    </source>
</evidence>
<feature type="region of interest" description="Disordered" evidence="15">
    <location>
        <begin position="245"/>
        <end position="267"/>
    </location>
</feature>
<keyword evidence="5 16" id="KW-0812">Transmembrane</keyword>
<evidence type="ECO:0000256" key="7">
    <source>
        <dbReference type="ARBA" id="ARBA00022829"/>
    </source>
</evidence>
<evidence type="ECO:0000313" key="18">
    <source>
        <dbReference type="EMBL" id="PYG89900.1"/>
    </source>
</evidence>
<dbReference type="RefSeq" id="WP_110460579.1">
    <property type="nucleotide sequence ID" value="NZ_QKMR01000002.1"/>
</dbReference>
<keyword evidence="4" id="KW-0132">Cell division</keyword>
<dbReference type="InterPro" id="IPR002543">
    <property type="entry name" value="FtsK_dom"/>
</dbReference>
<feature type="transmembrane region" description="Helical" evidence="16">
    <location>
        <begin position="58"/>
        <end position="82"/>
    </location>
</feature>
<dbReference type="Gene3D" id="3.30.980.40">
    <property type="match status" value="1"/>
</dbReference>
<dbReference type="PANTHER" id="PTHR22683:SF41">
    <property type="entry name" value="DNA TRANSLOCASE FTSK"/>
    <property type="match status" value="1"/>
</dbReference>
<dbReference type="EMBL" id="QKMR01000002">
    <property type="protein sequence ID" value="PYG89900.1"/>
    <property type="molecule type" value="Genomic_DNA"/>
</dbReference>
<dbReference type="InterPro" id="IPR036388">
    <property type="entry name" value="WH-like_DNA-bd_sf"/>
</dbReference>
<proteinExistence type="inferred from homology"/>
<evidence type="ECO:0000256" key="9">
    <source>
        <dbReference type="ARBA" id="ARBA00022989"/>
    </source>
</evidence>
<evidence type="ECO:0000256" key="16">
    <source>
        <dbReference type="SAM" id="Phobius"/>
    </source>
</evidence>
<feature type="binding site" evidence="14">
    <location>
        <begin position="532"/>
        <end position="539"/>
    </location>
    <ligand>
        <name>ATP</name>
        <dbReference type="ChEBI" id="CHEBI:30616"/>
    </ligand>
</feature>
<dbReference type="Pfam" id="PF17854">
    <property type="entry name" value="FtsK_alpha"/>
    <property type="match status" value="1"/>
</dbReference>
<protein>
    <submittedName>
        <fullName evidence="18">S-DNA-T family DNA segregation ATPase FtsK/SpoIIIE</fullName>
    </submittedName>
</protein>
<dbReference type="Proteomes" id="UP000248132">
    <property type="component" value="Unassembled WGS sequence"/>
</dbReference>
<organism evidence="18 19">
    <name type="scientific">Ruminiclostridium sufflavum DSM 19573</name>
    <dbReference type="NCBI Taxonomy" id="1121337"/>
    <lineage>
        <taxon>Bacteria</taxon>
        <taxon>Bacillati</taxon>
        <taxon>Bacillota</taxon>
        <taxon>Clostridia</taxon>
        <taxon>Eubacteriales</taxon>
        <taxon>Oscillospiraceae</taxon>
        <taxon>Ruminiclostridium</taxon>
    </lineage>
</organism>
<accession>A0A318XP37</accession>
<evidence type="ECO:0000256" key="5">
    <source>
        <dbReference type="ARBA" id="ARBA00022692"/>
    </source>
</evidence>
<keyword evidence="8 14" id="KW-0067">ATP-binding</keyword>
<dbReference type="Pfam" id="PF09397">
    <property type="entry name" value="FtsK_gamma"/>
    <property type="match status" value="1"/>
</dbReference>
<keyword evidence="19" id="KW-1185">Reference proteome</keyword>
<dbReference type="Pfam" id="PF01580">
    <property type="entry name" value="FtsK_SpoIIIE"/>
    <property type="match status" value="1"/>
</dbReference>
<evidence type="ECO:0000256" key="10">
    <source>
        <dbReference type="ARBA" id="ARBA00023125"/>
    </source>
</evidence>
<evidence type="ECO:0000256" key="4">
    <source>
        <dbReference type="ARBA" id="ARBA00022618"/>
    </source>
</evidence>
<dbReference type="GO" id="GO:0005524">
    <property type="term" value="F:ATP binding"/>
    <property type="evidence" value="ECO:0007669"/>
    <property type="project" value="UniProtKB-UniRule"/>
</dbReference>
<comment type="function">
    <text evidence="13">Essential cell division protein that coordinates cell division and chromosome segregation. The N-terminus is involved in assembly of the cell-division machinery. The C-terminus functions as a DNA motor that moves dsDNA in an ATP-dependent manner towards the dif recombination site, which is located within the replication terminus region. Required for activation of the Xer recombinase, allowing activation of chromosome unlinking by recombination.</text>
</comment>
<keyword evidence="3" id="KW-1003">Cell membrane</keyword>